<evidence type="ECO:0000256" key="9">
    <source>
        <dbReference type="ARBA" id="ARBA00023170"/>
    </source>
</evidence>
<evidence type="ECO:0000256" key="3">
    <source>
        <dbReference type="ARBA" id="ARBA00010532"/>
    </source>
</evidence>
<comment type="caution">
    <text evidence="13">The sequence shown here is derived from an EMBL/GenBank/DDBJ whole genome shotgun (WGS) entry which is preliminary data.</text>
</comment>
<evidence type="ECO:0000313" key="14">
    <source>
        <dbReference type="Proteomes" id="UP000037510"/>
    </source>
</evidence>
<evidence type="ECO:0000256" key="7">
    <source>
        <dbReference type="ARBA" id="ARBA00023136"/>
    </source>
</evidence>
<keyword evidence="5" id="KW-0812">Transmembrane</keyword>
<dbReference type="Pfam" id="PF01130">
    <property type="entry name" value="CD36"/>
    <property type="match status" value="1"/>
</dbReference>
<evidence type="ECO:0000256" key="11">
    <source>
        <dbReference type="ARBA" id="ARBA00040821"/>
    </source>
</evidence>
<dbReference type="Proteomes" id="UP000037510">
    <property type="component" value="Unassembled WGS sequence"/>
</dbReference>
<evidence type="ECO:0000313" key="13">
    <source>
        <dbReference type="EMBL" id="KOB68267.1"/>
    </source>
</evidence>
<keyword evidence="9 13" id="KW-0675">Receptor</keyword>
<dbReference type="AlphaFoldDB" id="A0A0L7KYG8"/>
<comment type="subcellular location">
    <subcellularLocation>
        <location evidence="2">Cell membrane</location>
        <topology evidence="2">Multi-pass membrane protein</topology>
    </subcellularLocation>
    <subcellularLocation>
        <location evidence="1">Membrane</location>
        <location evidence="1">Caveola</location>
        <topology evidence="1">Multi-pass membrane protein</topology>
    </subcellularLocation>
</comment>
<accession>A0A0L7KYG8</accession>
<keyword evidence="6" id="KW-1133">Transmembrane helix</keyword>
<name>A0A0L7KYG8_OPEBR</name>
<evidence type="ECO:0000256" key="12">
    <source>
        <dbReference type="ARBA" id="ARBA00042244"/>
    </source>
</evidence>
<reference evidence="13 14" key="1">
    <citation type="journal article" date="2015" name="Genome Biol. Evol.">
        <title>The genome of winter moth (Operophtera brumata) provides a genomic perspective on sexual dimorphism and phenology.</title>
        <authorList>
            <person name="Derks M.F."/>
            <person name="Smit S."/>
            <person name="Salis L."/>
            <person name="Schijlen E."/>
            <person name="Bossers A."/>
            <person name="Mateman C."/>
            <person name="Pijl A.S."/>
            <person name="de Ridder D."/>
            <person name="Groenen M.A."/>
            <person name="Visser M.E."/>
            <person name="Megens H.J."/>
        </authorList>
    </citation>
    <scope>NUCLEOTIDE SEQUENCE [LARGE SCALE GENOMIC DNA]</scope>
    <source>
        <strain evidence="13">WM2013NL</strain>
        <tissue evidence="13">Head and thorax</tissue>
    </source>
</reference>
<keyword evidence="8" id="KW-1015">Disulfide bond</keyword>
<protein>
    <recommendedName>
        <fullName evidence="11">Scavenger receptor class B member 1</fullName>
    </recommendedName>
    <alternativeName>
        <fullName evidence="12">SR-BI</fullName>
    </alternativeName>
</protein>
<keyword evidence="10" id="KW-0325">Glycoprotein</keyword>
<evidence type="ECO:0000256" key="2">
    <source>
        <dbReference type="ARBA" id="ARBA00004651"/>
    </source>
</evidence>
<evidence type="ECO:0000256" key="8">
    <source>
        <dbReference type="ARBA" id="ARBA00023157"/>
    </source>
</evidence>
<dbReference type="PANTHER" id="PTHR11923:SF110">
    <property type="entry name" value="SCAVENGER RECEPTOR CLASS B MEMBER 1"/>
    <property type="match status" value="1"/>
</dbReference>
<dbReference type="GO" id="GO:0005901">
    <property type="term" value="C:caveola"/>
    <property type="evidence" value="ECO:0007669"/>
    <property type="project" value="UniProtKB-SubCell"/>
</dbReference>
<dbReference type="GO" id="GO:0005044">
    <property type="term" value="F:scavenger receptor activity"/>
    <property type="evidence" value="ECO:0007669"/>
    <property type="project" value="TreeGrafter"/>
</dbReference>
<evidence type="ECO:0000256" key="5">
    <source>
        <dbReference type="ARBA" id="ARBA00022692"/>
    </source>
</evidence>
<organism evidence="13 14">
    <name type="scientific">Operophtera brumata</name>
    <name type="common">Winter moth</name>
    <name type="synonym">Phalaena brumata</name>
    <dbReference type="NCBI Taxonomy" id="104452"/>
    <lineage>
        <taxon>Eukaryota</taxon>
        <taxon>Metazoa</taxon>
        <taxon>Ecdysozoa</taxon>
        <taxon>Arthropoda</taxon>
        <taxon>Hexapoda</taxon>
        <taxon>Insecta</taxon>
        <taxon>Pterygota</taxon>
        <taxon>Neoptera</taxon>
        <taxon>Endopterygota</taxon>
        <taxon>Lepidoptera</taxon>
        <taxon>Glossata</taxon>
        <taxon>Ditrysia</taxon>
        <taxon>Geometroidea</taxon>
        <taxon>Geometridae</taxon>
        <taxon>Larentiinae</taxon>
        <taxon>Operophtera</taxon>
    </lineage>
</organism>
<dbReference type="InterPro" id="IPR002159">
    <property type="entry name" value="CD36_fam"/>
</dbReference>
<comment type="similarity">
    <text evidence="3">Belongs to the CD36 family.</text>
</comment>
<keyword evidence="4" id="KW-1003">Cell membrane</keyword>
<dbReference type="PANTHER" id="PTHR11923">
    <property type="entry name" value="SCAVENGER RECEPTOR CLASS B TYPE-1 SR-B1"/>
    <property type="match status" value="1"/>
</dbReference>
<dbReference type="GO" id="GO:0005737">
    <property type="term" value="C:cytoplasm"/>
    <property type="evidence" value="ECO:0007669"/>
    <property type="project" value="TreeGrafter"/>
</dbReference>
<evidence type="ECO:0000256" key="6">
    <source>
        <dbReference type="ARBA" id="ARBA00022989"/>
    </source>
</evidence>
<dbReference type="EMBL" id="JTDY01004351">
    <property type="protein sequence ID" value="KOB68267.1"/>
    <property type="molecule type" value="Genomic_DNA"/>
</dbReference>
<evidence type="ECO:0000256" key="10">
    <source>
        <dbReference type="ARBA" id="ARBA00023180"/>
    </source>
</evidence>
<gene>
    <name evidence="13" type="ORF">OBRU01_18567</name>
</gene>
<keyword evidence="7" id="KW-0472">Membrane</keyword>
<evidence type="ECO:0000256" key="1">
    <source>
        <dbReference type="ARBA" id="ARBA00004189"/>
    </source>
</evidence>
<proteinExistence type="inferred from homology"/>
<evidence type="ECO:0000256" key="4">
    <source>
        <dbReference type="ARBA" id="ARBA00022475"/>
    </source>
</evidence>
<keyword evidence="14" id="KW-1185">Reference proteome</keyword>
<sequence>MFVLFQSTIQILNTCPYFIRQICKAILMGMNMKALSRISAYTYLWGNTNPLILMVNSVVPGLIYFNSTGLMTHVILHKFQFYDSSARYRLTLGTSDADKFQVKTVKRFQGNNSMTSQTMVENTHSYNNSYEGAAFPPQMTPETPISIYRYGICKTLSMRYIGTKQMDYGSEAFVYGFDNTTFNDHKLCDSKGWSCKLDLPWRGHDAVLVDHLQYYHGGP</sequence>